<reference evidence="2 3" key="1">
    <citation type="submission" date="2019-03" db="EMBL/GenBank/DDBJ databases">
        <authorList>
            <person name="Zhang S."/>
        </authorList>
    </citation>
    <scope>NUCLEOTIDE SEQUENCE [LARGE SCALE GENOMIC DNA]</scope>
    <source>
        <strain evidence="2 3">S4J41</strain>
    </source>
</reference>
<dbReference type="AlphaFoldDB" id="A0A4R5EMG1"/>
<dbReference type="OrthoDB" id="5343971at2"/>
<dbReference type="Pfam" id="PF07110">
    <property type="entry name" value="EthD"/>
    <property type="match status" value="1"/>
</dbReference>
<dbReference type="Proteomes" id="UP000294662">
    <property type="component" value="Unassembled WGS sequence"/>
</dbReference>
<sequence>MTVSLQVIYPISEGTHFDYDYYLGTHMPLVSTHMGPHIEQTLVTRGVAGGPDTPPAYYAVATMVFADKAAMGAAMQGSGPVMKDVVNFTDVRPQVLIGDVIA</sequence>
<dbReference type="EMBL" id="SMFP01000012">
    <property type="protein sequence ID" value="TDE35580.1"/>
    <property type="molecule type" value="Genomic_DNA"/>
</dbReference>
<evidence type="ECO:0000259" key="1">
    <source>
        <dbReference type="Pfam" id="PF07110"/>
    </source>
</evidence>
<dbReference type="RefSeq" id="WP_132830644.1">
    <property type="nucleotide sequence ID" value="NZ_SMFP01000012.1"/>
</dbReference>
<gene>
    <name evidence="2" type="ORF">E1B25_16620</name>
</gene>
<dbReference type="NCBIfam" id="TIGR02118">
    <property type="entry name" value="EthD family reductase"/>
    <property type="match status" value="1"/>
</dbReference>
<proteinExistence type="predicted"/>
<name>A0A4R5EMG1_9RHOB</name>
<keyword evidence="3" id="KW-1185">Reference proteome</keyword>
<organism evidence="2 3">
    <name type="scientific">Antarcticimicrobium sediminis</name>
    <dbReference type="NCBI Taxonomy" id="2546227"/>
    <lineage>
        <taxon>Bacteria</taxon>
        <taxon>Pseudomonadati</taxon>
        <taxon>Pseudomonadota</taxon>
        <taxon>Alphaproteobacteria</taxon>
        <taxon>Rhodobacterales</taxon>
        <taxon>Paracoccaceae</taxon>
        <taxon>Antarcticimicrobium</taxon>
    </lineage>
</organism>
<evidence type="ECO:0000313" key="2">
    <source>
        <dbReference type="EMBL" id="TDE35580.1"/>
    </source>
</evidence>
<evidence type="ECO:0000313" key="3">
    <source>
        <dbReference type="Proteomes" id="UP000294662"/>
    </source>
</evidence>
<dbReference type="Gene3D" id="3.30.70.100">
    <property type="match status" value="1"/>
</dbReference>
<comment type="caution">
    <text evidence="2">The sequence shown here is derived from an EMBL/GenBank/DDBJ whole genome shotgun (WGS) entry which is preliminary data.</text>
</comment>
<accession>A0A4R5EMG1</accession>
<dbReference type="SUPFAM" id="SSF54909">
    <property type="entry name" value="Dimeric alpha+beta barrel"/>
    <property type="match status" value="1"/>
</dbReference>
<dbReference type="InterPro" id="IPR009799">
    <property type="entry name" value="EthD_dom"/>
</dbReference>
<protein>
    <submittedName>
        <fullName evidence="2">EthD family reductase</fullName>
    </submittedName>
</protein>
<dbReference type="PANTHER" id="PTHR40260:SF2">
    <property type="entry name" value="BLR8190 PROTEIN"/>
    <property type="match status" value="1"/>
</dbReference>
<dbReference type="PANTHER" id="PTHR40260">
    <property type="entry name" value="BLR8190 PROTEIN"/>
    <property type="match status" value="1"/>
</dbReference>
<feature type="domain" description="EthD" evidence="1">
    <location>
        <begin position="19"/>
        <end position="90"/>
    </location>
</feature>
<dbReference type="InterPro" id="IPR011008">
    <property type="entry name" value="Dimeric_a/b-barrel"/>
</dbReference>
<dbReference type="GO" id="GO:0016491">
    <property type="term" value="F:oxidoreductase activity"/>
    <property type="evidence" value="ECO:0007669"/>
    <property type="project" value="InterPro"/>
</dbReference>